<evidence type="ECO:0000313" key="1">
    <source>
        <dbReference type="EMBL" id="NJC26427.1"/>
    </source>
</evidence>
<proteinExistence type="predicted"/>
<protein>
    <submittedName>
        <fullName evidence="1">Uncharacterized protein</fullName>
    </submittedName>
</protein>
<gene>
    <name evidence="1" type="ORF">GGR27_001926</name>
</gene>
<dbReference type="EMBL" id="JAATJH010000002">
    <property type="protein sequence ID" value="NJC26427.1"/>
    <property type="molecule type" value="Genomic_DNA"/>
</dbReference>
<name>A0ABX0XB35_9BACT</name>
<comment type="caution">
    <text evidence="1">The sequence shown here is derived from an EMBL/GenBank/DDBJ whole genome shotgun (WGS) entry which is preliminary data.</text>
</comment>
<evidence type="ECO:0000313" key="2">
    <source>
        <dbReference type="Proteomes" id="UP000770785"/>
    </source>
</evidence>
<reference evidence="1 2" key="1">
    <citation type="submission" date="2020-03" db="EMBL/GenBank/DDBJ databases">
        <title>Genomic Encyclopedia of Type Strains, Phase IV (KMG-IV): sequencing the most valuable type-strain genomes for metagenomic binning, comparative biology and taxonomic classification.</title>
        <authorList>
            <person name="Goeker M."/>
        </authorList>
    </citation>
    <scope>NUCLEOTIDE SEQUENCE [LARGE SCALE GENOMIC DNA]</scope>
    <source>
        <strain evidence="1 2">DSM 105096</strain>
    </source>
</reference>
<organism evidence="1 2">
    <name type="scientific">Neolewinella antarctica</name>
    <dbReference type="NCBI Taxonomy" id="442734"/>
    <lineage>
        <taxon>Bacteria</taxon>
        <taxon>Pseudomonadati</taxon>
        <taxon>Bacteroidota</taxon>
        <taxon>Saprospiria</taxon>
        <taxon>Saprospirales</taxon>
        <taxon>Lewinellaceae</taxon>
        <taxon>Neolewinella</taxon>
    </lineage>
</organism>
<keyword evidence="2" id="KW-1185">Reference proteome</keyword>
<dbReference type="RefSeq" id="WP_168037170.1">
    <property type="nucleotide sequence ID" value="NZ_JAATJH010000002.1"/>
</dbReference>
<accession>A0ABX0XB35</accession>
<dbReference type="Proteomes" id="UP000770785">
    <property type="component" value="Unassembled WGS sequence"/>
</dbReference>
<sequence>MGFVRGRKGTESNIAFARVEGRWSRFSTGSAFAWAKDLWPDFSIRGAFA</sequence>